<evidence type="ECO:0000313" key="14">
    <source>
        <dbReference type="WBParaSite" id="PgR018_g085_t01"/>
    </source>
</evidence>
<evidence type="ECO:0000313" key="15">
    <source>
        <dbReference type="WBParaSite" id="PgR018_g085_t02"/>
    </source>
</evidence>
<dbReference type="FunFam" id="3.30.200.20:FF:000124">
    <property type="entry name" value="Cyclin-dependent kinase 4"/>
    <property type="match status" value="1"/>
</dbReference>
<sequence>MWSKLTSHIGVWLAHMDRDQSQLRPSCSLSVLNQRQLTVVRSSKSSDNLHRVTLPTSPPSSRKSSIFSLRRSRKSDKSKKSERCENIREQSQDRDKLKNVIIGAAEMSATNGDTLAFPWHSNLSSSRGIFNLLRPSRSRSSNNNTLACARPDPCCSSSSDTKEVLSSSEGVRSSSAHRRRRPRSAHYDPNSLVLFPEREMPIQNINELYKRIEKLGEGSYAVVYKSESRADGTIVALKEIKLHSQEGLPFTAIREASLLRELRHANIVTLHDIVHEQNSLIFVFEYMKMDLSKYLEGYRNGLEPIRVKLLLFQLLRGLAFCHEKKVLHRS</sequence>
<dbReference type="GO" id="GO:0005524">
    <property type="term" value="F:ATP binding"/>
    <property type="evidence" value="ECO:0007669"/>
    <property type="project" value="UniProtKB-UniRule"/>
</dbReference>
<dbReference type="InterPro" id="IPR050108">
    <property type="entry name" value="CDK"/>
</dbReference>
<dbReference type="WBParaSite" id="PgR018_g085_t02">
    <property type="protein sequence ID" value="PgR018_g085_t02"/>
    <property type="gene ID" value="PgR018_g085"/>
</dbReference>
<dbReference type="Pfam" id="PF00069">
    <property type="entry name" value="Pkinase"/>
    <property type="match status" value="1"/>
</dbReference>
<evidence type="ECO:0000256" key="3">
    <source>
        <dbReference type="ARBA" id="ARBA00022527"/>
    </source>
</evidence>
<evidence type="ECO:0000256" key="9">
    <source>
        <dbReference type="ARBA" id="ARBA00048367"/>
    </source>
</evidence>
<dbReference type="InterPro" id="IPR017441">
    <property type="entry name" value="Protein_kinase_ATP_BS"/>
</dbReference>
<dbReference type="GO" id="GO:0030332">
    <property type="term" value="F:cyclin binding"/>
    <property type="evidence" value="ECO:0007669"/>
    <property type="project" value="TreeGrafter"/>
</dbReference>
<feature type="compositionally biased region" description="Basic and acidic residues" evidence="11">
    <location>
        <begin position="78"/>
        <end position="92"/>
    </location>
</feature>
<dbReference type="PROSITE" id="PS00107">
    <property type="entry name" value="PROTEIN_KINASE_ATP"/>
    <property type="match status" value="1"/>
</dbReference>
<keyword evidence="13" id="KW-1185">Reference proteome</keyword>
<keyword evidence="4" id="KW-0808">Transferase</keyword>
<evidence type="ECO:0000313" key="13">
    <source>
        <dbReference type="Proteomes" id="UP000887569"/>
    </source>
</evidence>
<organism evidence="13 14">
    <name type="scientific">Parascaris univalens</name>
    <name type="common">Nematode worm</name>
    <dbReference type="NCBI Taxonomy" id="6257"/>
    <lineage>
        <taxon>Eukaryota</taxon>
        <taxon>Metazoa</taxon>
        <taxon>Ecdysozoa</taxon>
        <taxon>Nematoda</taxon>
        <taxon>Chromadorea</taxon>
        <taxon>Rhabditida</taxon>
        <taxon>Spirurina</taxon>
        <taxon>Ascaridomorpha</taxon>
        <taxon>Ascaridoidea</taxon>
        <taxon>Ascarididae</taxon>
        <taxon>Parascaris</taxon>
    </lineage>
</organism>
<evidence type="ECO:0000256" key="6">
    <source>
        <dbReference type="ARBA" id="ARBA00022777"/>
    </source>
</evidence>
<evidence type="ECO:0000256" key="2">
    <source>
        <dbReference type="ARBA" id="ARBA00012425"/>
    </source>
</evidence>
<dbReference type="SMART" id="SM00220">
    <property type="entry name" value="S_TKc"/>
    <property type="match status" value="1"/>
</dbReference>
<evidence type="ECO:0000256" key="8">
    <source>
        <dbReference type="ARBA" id="ARBA00047811"/>
    </source>
</evidence>
<evidence type="ECO:0000256" key="10">
    <source>
        <dbReference type="PROSITE-ProRule" id="PRU10141"/>
    </source>
</evidence>
<keyword evidence="7 10" id="KW-0067">ATP-binding</keyword>
<feature type="region of interest" description="Disordered" evidence="11">
    <location>
        <begin position="42"/>
        <end position="92"/>
    </location>
</feature>
<dbReference type="InterPro" id="IPR000719">
    <property type="entry name" value="Prot_kinase_dom"/>
</dbReference>
<feature type="compositionally biased region" description="Low complexity" evidence="11">
    <location>
        <begin position="59"/>
        <end position="69"/>
    </location>
</feature>
<dbReference type="AlphaFoldDB" id="A0A915AY52"/>
<keyword evidence="3" id="KW-0723">Serine/threonine-protein kinase</keyword>
<dbReference type="EC" id="2.7.11.22" evidence="2"/>
<dbReference type="InterPro" id="IPR011009">
    <property type="entry name" value="Kinase-like_dom_sf"/>
</dbReference>
<evidence type="ECO:0000256" key="7">
    <source>
        <dbReference type="ARBA" id="ARBA00022840"/>
    </source>
</evidence>
<reference evidence="14 15" key="1">
    <citation type="submission" date="2022-11" db="UniProtKB">
        <authorList>
            <consortium name="WormBaseParasite"/>
        </authorList>
    </citation>
    <scope>IDENTIFICATION</scope>
</reference>
<comment type="similarity">
    <text evidence="1">Belongs to the protein kinase superfamily. CMGC Ser/Thr protein kinase family. CDC2/CDKX subfamily.</text>
</comment>
<feature type="region of interest" description="Disordered" evidence="11">
    <location>
        <begin position="140"/>
        <end position="188"/>
    </location>
</feature>
<evidence type="ECO:0000256" key="5">
    <source>
        <dbReference type="ARBA" id="ARBA00022741"/>
    </source>
</evidence>
<dbReference type="Gene3D" id="1.10.510.10">
    <property type="entry name" value="Transferase(Phosphotransferase) domain 1"/>
    <property type="match status" value="1"/>
</dbReference>
<accession>A0A915AY52</accession>
<dbReference type="GO" id="GO:0005634">
    <property type="term" value="C:nucleus"/>
    <property type="evidence" value="ECO:0007669"/>
    <property type="project" value="TreeGrafter"/>
</dbReference>
<comment type="catalytic activity">
    <reaction evidence="9">
        <text>L-seryl-[protein] + ATP = O-phospho-L-seryl-[protein] + ADP + H(+)</text>
        <dbReference type="Rhea" id="RHEA:17989"/>
        <dbReference type="Rhea" id="RHEA-COMP:9863"/>
        <dbReference type="Rhea" id="RHEA-COMP:11604"/>
        <dbReference type="ChEBI" id="CHEBI:15378"/>
        <dbReference type="ChEBI" id="CHEBI:29999"/>
        <dbReference type="ChEBI" id="CHEBI:30616"/>
        <dbReference type="ChEBI" id="CHEBI:83421"/>
        <dbReference type="ChEBI" id="CHEBI:456216"/>
        <dbReference type="EC" id="2.7.11.22"/>
    </reaction>
</comment>
<comment type="catalytic activity">
    <reaction evidence="8">
        <text>L-threonyl-[protein] + ATP = O-phospho-L-threonyl-[protein] + ADP + H(+)</text>
        <dbReference type="Rhea" id="RHEA:46608"/>
        <dbReference type="Rhea" id="RHEA-COMP:11060"/>
        <dbReference type="Rhea" id="RHEA-COMP:11605"/>
        <dbReference type="ChEBI" id="CHEBI:15378"/>
        <dbReference type="ChEBI" id="CHEBI:30013"/>
        <dbReference type="ChEBI" id="CHEBI:30616"/>
        <dbReference type="ChEBI" id="CHEBI:61977"/>
        <dbReference type="ChEBI" id="CHEBI:456216"/>
        <dbReference type="EC" id="2.7.11.22"/>
    </reaction>
</comment>
<dbReference type="WBParaSite" id="PgR018_g085_t01">
    <property type="protein sequence ID" value="PgR018_g085_t01"/>
    <property type="gene ID" value="PgR018_g085"/>
</dbReference>
<dbReference type="GO" id="GO:0005829">
    <property type="term" value="C:cytosol"/>
    <property type="evidence" value="ECO:0007669"/>
    <property type="project" value="TreeGrafter"/>
</dbReference>
<evidence type="ECO:0000256" key="1">
    <source>
        <dbReference type="ARBA" id="ARBA00006485"/>
    </source>
</evidence>
<feature type="binding site" evidence="10">
    <location>
        <position position="238"/>
    </location>
    <ligand>
        <name>ATP</name>
        <dbReference type="ChEBI" id="CHEBI:30616"/>
    </ligand>
</feature>
<evidence type="ECO:0000256" key="11">
    <source>
        <dbReference type="SAM" id="MobiDB-lite"/>
    </source>
</evidence>
<evidence type="ECO:0000256" key="4">
    <source>
        <dbReference type="ARBA" id="ARBA00022679"/>
    </source>
</evidence>
<name>A0A915AY52_PARUN</name>
<dbReference type="PANTHER" id="PTHR24056">
    <property type="entry name" value="CELL DIVISION PROTEIN KINASE"/>
    <property type="match status" value="1"/>
</dbReference>
<dbReference type="SUPFAM" id="SSF56112">
    <property type="entry name" value="Protein kinase-like (PK-like)"/>
    <property type="match status" value="1"/>
</dbReference>
<dbReference type="PROSITE" id="PS50011">
    <property type="entry name" value="PROTEIN_KINASE_DOM"/>
    <property type="match status" value="1"/>
</dbReference>
<feature type="compositionally biased region" description="Basic residues" evidence="11">
    <location>
        <begin position="175"/>
        <end position="184"/>
    </location>
</feature>
<keyword evidence="6" id="KW-0418">Kinase</keyword>
<dbReference type="Proteomes" id="UP000887569">
    <property type="component" value="Unplaced"/>
</dbReference>
<evidence type="ECO:0000259" key="12">
    <source>
        <dbReference type="PROSITE" id="PS50011"/>
    </source>
</evidence>
<feature type="domain" description="Protein kinase" evidence="12">
    <location>
        <begin position="209"/>
        <end position="330"/>
    </location>
</feature>
<dbReference type="PANTHER" id="PTHR24056:SF189">
    <property type="entry name" value="PROTEIN KINASE DOMAIN-CONTAINING PROTEIN"/>
    <property type="match status" value="1"/>
</dbReference>
<protein>
    <recommendedName>
        <fullName evidence="2">cyclin-dependent kinase</fullName>
        <ecNumber evidence="2">2.7.11.22</ecNumber>
    </recommendedName>
</protein>
<dbReference type="Gene3D" id="3.30.200.20">
    <property type="entry name" value="Phosphorylase Kinase, domain 1"/>
    <property type="match status" value="1"/>
</dbReference>
<dbReference type="GO" id="GO:0004693">
    <property type="term" value="F:cyclin-dependent protein serine/threonine kinase activity"/>
    <property type="evidence" value="ECO:0007669"/>
    <property type="project" value="UniProtKB-EC"/>
</dbReference>
<keyword evidence="5 10" id="KW-0547">Nucleotide-binding</keyword>
<proteinExistence type="inferred from homology"/>